<protein>
    <recommendedName>
        <fullName evidence="5">ABC transporter permease</fullName>
    </recommendedName>
</protein>
<feature type="transmembrane region" description="Helical" evidence="2">
    <location>
        <begin position="105"/>
        <end position="125"/>
    </location>
</feature>
<evidence type="ECO:0000256" key="2">
    <source>
        <dbReference type="SAM" id="Phobius"/>
    </source>
</evidence>
<dbReference type="Pfam" id="PF06541">
    <property type="entry name" value="ABC_trans_CmpB"/>
    <property type="match status" value="1"/>
</dbReference>
<keyword evidence="1" id="KW-0175">Coiled coil</keyword>
<proteinExistence type="predicted"/>
<keyword evidence="2" id="KW-1133">Transmembrane helix</keyword>
<dbReference type="EMBL" id="DXDD01000166">
    <property type="protein sequence ID" value="HIY61676.1"/>
    <property type="molecule type" value="Genomic_DNA"/>
</dbReference>
<evidence type="ECO:0000313" key="4">
    <source>
        <dbReference type="Proteomes" id="UP000824007"/>
    </source>
</evidence>
<organism evidence="3 4">
    <name type="scientific">Candidatus Eisenbergiella pullistercoris</name>
    <dbReference type="NCBI Taxonomy" id="2838555"/>
    <lineage>
        <taxon>Bacteria</taxon>
        <taxon>Bacillati</taxon>
        <taxon>Bacillota</taxon>
        <taxon>Clostridia</taxon>
        <taxon>Lachnospirales</taxon>
        <taxon>Lachnospiraceae</taxon>
        <taxon>Eisenbergiella</taxon>
    </lineage>
</organism>
<evidence type="ECO:0008006" key="5">
    <source>
        <dbReference type="Google" id="ProtNLM"/>
    </source>
</evidence>
<reference evidence="3" key="1">
    <citation type="journal article" date="2021" name="PeerJ">
        <title>Extensive microbial diversity within the chicken gut microbiome revealed by metagenomics and culture.</title>
        <authorList>
            <person name="Gilroy R."/>
            <person name="Ravi A."/>
            <person name="Getino M."/>
            <person name="Pursley I."/>
            <person name="Horton D.L."/>
            <person name="Alikhan N.F."/>
            <person name="Baker D."/>
            <person name="Gharbi K."/>
            <person name="Hall N."/>
            <person name="Watson M."/>
            <person name="Adriaenssens E.M."/>
            <person name="Foster-Nyarko E."/>
            <person name="Jarju S."/>
            <person name="Secka A."/>
            <person name="Antonio M."/>
            <person name="Oren A."/>
            <person name="Chaudhuri R.R."/>
            <person name="La Ragione R."/>
            <person name="Hildebrand F."/>
            <person name="Pallen M.J."/>
        </authorList>
    </citation>
    <scope>NUCLEOTIDE SEQUENCE</scope>
    <source>
        <strain evidence="3">ChiSxjej3B15-24422</strain>
    </source>
</reference>
<gene>
    <name evidence="3" type="ORF">H9831_13540</name>
</gene>
<feature type="transmembrane region" description="Helical" evidence="2">
    <location>
        <begin position="137"/>
        <end position="159"/>
    </location>
</feature>
<dbReference type="Proteomes" id="UP000824007">
    <property type="component" value="Unassembled WGS sequence"/>
</dbReference>
<name>A0A9D2C8M3_9FIRM</name>
<keyword evidence="2" id="KW-0812">Transmembrane</keyword>
<feature type="transmembrane region" description="Helical" evidence="2">
    <location>
        <begin position="40"/>
        <end position="61"/>
    </location>
</feature>
<comment type="caution">
    <text evidence="3">The sequence shown here is derived from an EMBL/GenBank/DDBJ whole genome shotgun (WGS) entry which is preliminary data.</text>
</comment>
<feature type="transmembrane region" description="Helical" evidence="2">
    <location>
        <begin position="6"/>
        <end position="28"/>
    </location>
</feature>
<sequence>MYHYTAVQWLFFFFFYCFFGWCFESAYVSLCKRKFVNRGFVRGPFLPLYGSGAILMLLVSAPVKENLLFVFLSGCVGATALEYVTGVAMEALFKVRYWDYSNQRFNFQGQICLSSTLCWGALTVFMSRCLHPAVERLAFLIPPALMAGLVTVILVWFSVDFAFSFQAAMDLRDILVRAERAKKELERMQKRLDVLIAVAGEELDSRKEAFEEKRDAFADWREEMARQREDRRENRREELRLGMEELLDGLEERFSRIRKELPASERLKEKREELMELRDRYVGSRRVREEKLEAFFRGANRRRLLGSNPSMRSKRFQDVLDDLKKAASEYRNRRDRD</sequence>
<evidence type="ECO:0000313" key="3">
    <source>
        <dbReference type="EMBL" id="HIY61676.1"/>
    </source>
</evidence>
<accession>A0A9D2C8M3</accession>
<dbReference type="AlphaFoldDB" id="A0A9D2C8M3"/>
<feature type="coiled-coil region" evidence="1">
    <location>
        <begin position="168"/>
        <end position="237"/>
    </location>
</feature>
<evidence type="ECO:0000256" key="1">
    <source>
        <dbReference type="SAM" id="Coils"/>
    </source>
</evidence>
<keyword evidence="2" id="KW-0472">Membrane</keyword>
<feature type="transmembrane region" description="Helical" evidence="2">
    <location>
        <begin position="67"/>
        <end position="93"/>
    </location>
</feature>
<reference evidence="3" key="2">
    <citation type="submission" date="2021-04" db="EMBL/GenBank/DDBJ databases">
        <authorList>
            <person name="Gilroy R."/>
        </authorList>
    </citation>
    <scope>NUCLEOTIDE SEQUENCE</scope>
    <source>
        <strain evidence="3">ChiSxjej3B15-24422</strain>
    </source>
</reference>
<dbReference type="InterPro" id="IPR010540">
    <property type="entry name" value="CmpB_TMEM229"/>
</dbReference>